<dbReference type="Pfam" id="PF04168">
    <property type="entry name" value="Alpha-E"/>
    <property type="match status" value="1"/>
</dbReference>
<evidence type="ECO:0000259" key="1">
    <source>
        <dbReference type="Pfam" id="PF04168"/>
    </source>
</evidence>
<organism evidence="2">
    <name type="scientific">uncultured Thermomicrobiales bacterium</name>
    <dbReference type="NCBI Taxonomy" id="1645740"/>
    <lineage>
        <taxon>Bacteria</taxon>
        <taxon>Pseudomonadati</taxon>
        <taxon>Thermomicrobiota</taxon>
        <taxon>Thermomicrobia</taxon>
        <taxon>Thermomicrobiales</taxon>
        <taxon>environmental samples</taxon>
    </lineage>
</organism>
<name>A0A6J4VPX2_9BACT</name>
<protein>
    <submittedName>
        <fullName evidence="2">Protein containing domains DUF403</fullName>
    </submittedName>
</protein>
<dbReference type="InterPro" id="IPR007296">
    <property type="entry name" value="DUF403"/>
</dbReference>
<feature type="non-terminal residue" evidence="2">
    <location>
        <position position="108"/>
    </location>
</feature>
<dbReference type="PANTHER" id="PTHR34595">
    <property type="entry name" value="BLR5612 PROTEIN"/>
    <property type="match status" value="1"/>
</dbReference>
<accession>A0A6J4VPX2</accession>
<reference evidence="2" key="1">
    <citation type="submission" date="2020-02" db="EMBL/GenBank/DDBJ databases">
        <authorList>
            <person name="Meier V. D."/>
        </authorList>
    </citation>
    <scope>NUCLEOTIDE SEQUENCE</scope>
    <source>
        <strain evidence="2">AVDCRST_MAG88</strain>
    </source>
</reference>
<feature type="domain" description="DUF403" evidence="1">
    <location>
        <begin position="1"/>
        <end position="107"/>
    </location>
</feature>
<dbReference type="AlphaFoldDB" id="A0A6J4VPX2"/>
<dbReference type="EMBL" id="CADCWM010000844">
    <property type="protein sequence ID" value="CAA9582339.1"/>
    <property type="molecule type" value="Genomic_DNA"/>
</dbReference>
<dbReference type="PANTHER" id="PTHR34595:SF7">
    <property type="entry name" value="SLL1039 PROTEIN"/>
    <property type="match status" value="1"/>
</dbReference>
<evidence type="ECO:0000313" key="2">
    <source>
        <dbReference type="EMBL" id="CAA9582339.1"/>
    </source>
</evidence>
<dbReference type="InterPro" id="IPR051680">
    <property type="entry name" value="ATP-dep_Glu-Cys_Ligase-2"/>
</dbReference>
<proteinExistence type="predicted"/>
<sequence length="108" mass="12425">MLSRIAESLYWIGRYVERAEDTARITSVNYHHTLEMGASNEAEVRRRRHWEALITIVGDAPRFFAEHAEADEETVPPYLTFAPENPNSIVSCVARARENARTMRHQIA</sequence>
<gene>
    <name evidence="2" type="ORF">AVDCRST_MAG88-3498</name>
</gene>